<proteinExistence type="predicted"/>
<comment type="caution">
    <text evidence="2">The sequence shown here is derived from an EMBL/GenBank/DDBJ whole genome shotgun (WGS) entry which is preliminary data.</text>
</comment>
<protein>
    <submittedName>
        <fullName evidence="2">Sugar phosphate isomerase/epimerase</fullName>
    </submittedName>
</protein>
<dbReference type="PANTHER" id="PTHR12110">
    <property type="entry name" value="HYDROXYPYRUVATE ISOMERASE"/>
    <property type="match status" value="1"/>
</dbReference>
<evidence type="ECO:0000259" key="1">
    <source>
        <dbReference type="Pfam" id="PF01261"/>
    </source>
</evidence>
<dbReference type="RefSeq" id="WP_133989522.1">
    <property type="nucleotide sequence ID" value="NZ_SODV01000001.1"/>
</dbReference>
<dbReference type="GO" id="GO:0016853">
    <property type="term" value="F:isomerase activity"/>
    <property type="evidence" value="ECO:0007669"/>
    <property type="project" value="UniProtKB-KW"/>
</dbReference>
<keyword evidence="3" id="KW-1185">Reference proteome</keyword>
<feature type="domain" description="Xylose isomerase-like TIM barrel" evidence="1">
    <location>
        <begin position="51"/>
        <end position="272"/>
    </location>
</feature>
<dbReference type="Pfam" id="PF01261">
    <property type="entry name" value="AP_endonuc_2"/>
    <property type="match status" value="1"/>
</dbReference>
<reference evidence="2 3" key="1">
    <citation type="submission" date="2019-03" db="EMBL/GenBank/DDBJ databases">
        <title>Genomic Encyclopedia of Type Strains, Phase IV (KMG-IV): sequencing the most valuable type-strain genomes for metagenomic binning, comparative biology and taxonomic classification.</title>
        <authorList>
            <person name="Goeker M."/>
        </authorList>
    </citation>
    <scope>NUCLEOTIDE SEQUENCE [LARGE SCALE GENOMIC DNA]</scope>
    <source>
        <strain evidence="2 3">DSM 100059</strain>
    </source>
</reference>
<dbReference type="Proteomes" id="UP000294498">
    <property type="component" value="Unassembled WGS sequence"/>
</dbReference>
<dbReference type="SUPFAM" id="SSF51658">
    <property type="entry name" value="Xylose isomerase-like"/>
    <property type="match status" value="1"/>
</dbReference>
<evidence type="ECO:0000313" key="2">
    <source>
        <dbReference type="EMBL" id="TDW99095.1"/>
    </source>
</evidence>
<dbReference type="InterPro" id="IPR036237">
    <property type="entry name" value="Xyl_isomerase-like_sf"/>
</dbReference>
<dbReference type="AlphaFoldDB" id="A0A4R8DN21"/>
<dbReference type="PANTHER" id="PTHR12110:SF41">
    <property type="entry name" value="INOSOSE DEHYDRATASE"/>
    <property type="match status" value="1"/>
</dbReference>
<gene>
    <name evidence="2" type="ORF">EDB95_0103</name>
</gene>
<dbReference type="InterPro" id="IPR050312">
    <property type="entry name" value="IolE/XylAMocC-like"/>
</dbReference>
<dbReference type="InterPro" id="IPR013022">
    <property type="entry name" value="Xyl_isomerase-like_TIM-brl"/>
</dbReference>
<dbReference type="Gene3D" id="3.20.20.150">
    <property type="entry name" value="Divalent-metal-dependent TIM barrel enzymes"/>
    <property type="match status" value="1"/>
</dbReference>
<dbReference type="OrthoDB" id="9798407at2"/>
<keyword evidence="2" id="KW-0413">Isomerase</keyword>
<evidence type="ECO:0000313" key="3">
    <source>
        <dbReference type="Proteomes" id="UP000294498"/>
    </source>
</evidence>
<name>A0A4R8DN21_9BACT</name>
<organism evidence="2 3">
    <name type="scientific">Dinghuibacter silviterrae</name>
    <dbReference type="NCBI Taxonomy" id="1539049"/>
    <lineage>
        <taxon>Bacteria</taxon>
        <taxon>Pseudomonadati</taxon>
        <taxon>Bacteroidota</taxon>
        <taxon>Chitinophagia</taxon>
        <taxon>Chitinophagales</taxon>
        <taxon>Chitinophagaceae</taxon>
        <taxon>Dinghuibacter</taxon>
    </lineage>
</organism>
<accession>A0A4R8DN21</accession>
<dbReference type="EMBL" id="SODV01000001">
    <property type="protein sequence ID" value="TDW99095.1"/>
    <property type="molecule type" value="Genomic_DNA"/>
</dbReference>
<sequence>MQTRRTFIKQASLATTGLLFTPKILFPPSSLIGLQLFTVRDQIAKDPEETLAKIAQIGYTSVELFGYGNGKFFGQTPAQFFGLLKKYKLATPSGHYMMVNYLTKGDMDELKDNIAAAAAMGHRYFVIPFLLDNMRTSLDDYKRLADKFNVAATEARKAGMKLAYHNHNFEFKDWGGGKTGFDVFLHQTDPAQVFFEMDMYWVTRAGLSPIQLIKDHPGRFKMWHVKDMSVKADPSYTTGGQQYFAEVGTGVIDYKEIFRYKKESGMEYFYVEQDQVSRPVYDAISNSFSYVKANLAR</sequence>